<protein>
    <submittedName>
        <fullName evidence="2">Dihydroorotase, multifunctional complex type</fullName>
    </submittedName>
</protein>
<name>A0A0K8PB20_9CHLR</name>
<feature type="domain" description="Amidohydrolase-related" evidence="1">
    <location>
        <begin position="52"/>
        <end position="447"/>
    </location>
</feature>
<keyword evidence="3" id="KW-1185">Reference proteome</keyword>
<gene>
    <name evidence="2" type="ORF">ATC1_12395</name>
</gene>
<dbReference type="Gene3D" id="3.20.20.140">
    <property type="entry name" value="Metal-dependent hydrolases"/>
    <property type="match status" value="1"/>
</dbReference>
<reference evidence="2" key="1">
    <citation type="journal article" date="2015" name="Genome Announc.">
        <title>Draft Genome Sequence of Anaerolineae Strain TC1, a Novel Isolate from a Methanogenic Wastewater Treatment System.</title>
        <authorList>
            <person name="Matsuura N."/>
            <person name="Tourlousse D.M."/>
            <person name="Sun L."/>
            <person name="Toyonaga M."/>
            <person name="Kuroda K."/>
            <person name="Ohashi A."/>
            <person name="Cruz R."/>
            <person name="Yamaguchi T."/>
            <person name="Sekiguchi Y."/>
        </authorList>
    </citation>
    <scope>NUCLEOTIDE SEQUENCE [LARGE SCALE GENOMIC DNA]</scope>
    <source>
        <strain evidence="2">TC1</strain>
    </source>
</reference>
<dbReference type="NCBIfam" id="TIGR00857">
    <property type="entry name" value="pyrC_multi"/>
    <property type="match status" value="1"/>
</dbReference>
<dbReference type="SUPFAM" id="SSF51338">
    <property type="entry name" value="Composite domain of metallo-dependent hydrolases"/>
    <property type="match status" value="1"/>
</dbReference>
<organism evidence="2">
    <name type="scientific">Flexilinea flocculi</name>
    <dbReference type="NCBI Taxonomy" id="1678840"/>
    <lineage>
        <taxon>Bacteria</taxon>
        <taxon>Bacillati</taxon>
        <taxon>Chloroflexota</taxon>
        <taxon>Anaerolineae</taxon>
        <taxon>Anaerolineales</taxon>
        <taxon>Anaerolineaceae</taxon>
        <taxon>Flexilinea</taxon>
    </lineage>
</organism>
<dbReference type="OrthoDB" id="9765462at2"/>
<dbReference type="InterPro" id="IPR006680">
    <property type="entry name" value="Amidohydro-rel"/>
</dbReference>
<dbReference type="Proteomes" id="UP000053370">
    <property type="component" value="Unassembled WGS sequence"/>
</dbReference>
<evidence type="ECO:0000259" key="1">
    <source>
        <dbReference type="Pfam" id="PF01979"/>
    </source>
</evidence>
<dbReference type="InterPro" id="IPR050138">
    <property type="entry name" value="DHOase/Allantoinase_Hydrolase"/>
</dbReference>
<evidence type="ECO:0000313" key="2">
    <source>
        <dbReference type="EMBL" id="GAP39858.1"/>
    </source>
</evidence>
<dbReference type="SUPFAM" id="SSF51556">
    <property type="entry name" value="Metallo-dependent hydrolases"/>
    <property type="match status" value="1"/>
</dbReference>
<proteinExistence type="predicted"/>
<dbReference type="GO" id="GO:0004038">
    <property type="term" value="F:allantoinase activity"/>
    <property type="evidence" value="ECO:0007669"/>
    <property type="project" value="TreeGrafter"/>
</dbReference>
<dbReference type="GO" id="GO:0006145">
    <property type="term" value="P:purine nucleobase catabolic process"/>
    <property type="evidence" value="ECO:0007669"/>
    <property type="project" value="TreeGrafter"/>
</dbReference>
<dbReference type="EMBL" id="DF968180">
    <property type="protein sequence ID" value="GAP39858.1"/>
    <property type="molecule type" value="Genomic_DNA"/>
</dbReference>
<dbReference type="STRING" id="1678840.ATC1_12395"/>
<dbReference type="InterPro" id="IPR032466">
    <property type="entry name" value="Metal_Hydrolase"/>
</dbReference>
<dbReference type="PANTHER" id="PTHR43668">
    <property type="entry name" value="ALLANTOINASE"/>
    <property type="match status" value="1"/>
</dbReference>
<dbReference type="RefSeq" id="WP_062278645.1">
    <property type="nucleotide sequence ID" value="NZ_DF968180.1"/>
</dbReference>
<dbReference type="InterPro" id="IPR011059">
    <property type="entry name" value="Metal-dep_hydrolase_composite"/>
</dbReference>
<dbReference type="Gene3D" id="2.30.40.10">
    <property type="entry name" value="Urease, subunit C, domain 1"/>
    <property type="match status" value="1"/>
</dbReference>
<sequence>MEWDHIIKNGTIVTSREQYKANIYVKDEKIAAISSVELPGDAREITDANGKYVLPGFIETHVHSRDGRKGAYYKEDFFHSSMAGVVGGVTTLFEMPNCNPAIYNVENMNDLISCITPKAHLDFGVWALCLGNLNKDQIIPLAEAGVVGFKFFWGYAIDSKTYQLIYNYEEGMKDVIPPLDDGEIYKIFREVQKTGKLLGIHAENFALIKMLTAEVKASGDKSYEAMLRSRPPVSELTVIETGILFAQATGAHLHIHHLASGDGVELIRDAQKKNIHVTAETCTHYLELSNEDYDRVGPLIKGYPPIRLKRDQELLWDGLRDGTLSYVCSDHAPHSYEEKMQDLWTAPAGMANIETMAPVMINAVNEGKITLNQLVQFLSENQAKQFGFYPQKGSLEVGTDADIVVVDLDKEYVLDQEKLHSRTKLTPFHGRKMKGLPVQTILRGKTVAKDGEVVSEPCGKFVRPL</sequence>
<evidence type="ECO:0000313" key="3">
    <source>
        <dbReference type="Proteomes" id="UP000053370"/>
    </source>
</evidence>
<dbReference type="PANTHER" id="PTHR43668:SF2">
    <property type="entry name" value="ALLANTOINASE"/>
    <property type="match status" value="1"/>
</dbReference>
<dbReference type="GO" id="GO:0005737">
    <property type="term" value="C:cytoplasm"/>
    <property type="evidence" value="ECO:0007669"/>
    <property type="project" value="TreeGrafter"/>
</dbReference>
<accession>A0A0K8PB20</accession>
<dbReference type="Pfam" id="PF01979">
    <property type="entry name" value="Amidohydro_1"/>
    <property type="match status" value="1"/>
</dbReference>
<dbReference type="AlphaFoldDB" id="A0A0K8PB20"/>